<feature type="compositionally biased region" description="Polar residues" evidence="1">
    <location>
        <begin position="486"/>
        <end position="505"/>
    </location>
</feature>
<organism evidence="3 4">
    <name type="scientific">Zalerion maritima</name>
    <dbReference type="NCBI Taxonomy" id="339359"/>
    <lineage>
        <taxon>Eukaryota</taxon>
        <taxon>Fungi</taxon>
        <taxon>Dikarya</taxon>
        <taxon>Ascomycota</taxon>
        <taxon>Pezizomycotina</taxon>
        <taxon>Sordariomycetes</taxon>
        <taxon>Lulworthiomycetidae</taxon>
        <taxon>Lulworthiales</taxon>
        <taxon>Lulworthiaceae</taxon>
        <taxon>Zalerion</taxon>
    </lineage>
</organism>
<dbReference type="PANTHER" id="PTHR37577">
    <property type="entry name" value="INTEGRAL MEMBRANE PROTEIN"/>
    <property type="match status" value="1"/>
</dbReference>
<evidence type="ECO:0000313" key="4">
    <source>
        <dbReference type="Proteomes" id="UP001201980"/>
    </source>
</evidence>
<proteinExistence type="predicted"/>
<keyword evidence="4" id="KW-1185">Reference proteome</keyword>
<name>A0AAD5WMI1_9PEZI</name>
<feature type="region of interest" description="Disordered" evidence="1">
    <location>
        <begin position="402"/>
        <end position="535"/>
    </location>
</feature>
<feature type="compositionally biased region" description="Basic and acidic residues" evidence="1">
    <location>
        <begin position="430"/>
        <end position="442"/>
    </location>
</feature>
<evidence type="ECO:0000256" key="1">
    <source>
        <dbReference type="SAM" id="MobiDB-lite"/>
    </source>
</evidence>
<keyword evidence="2" id="KW-0472">Membrane</keyword>
<sequence length="535" mass="59231">MGNISSHVSIEGCKAYYNVSLDCSITDYPRSYGGLTKGTLQGDPDIAGIGIVSVFIAVSGFALVTALIAVIWQTIKCYRKSIWSFTEEREKDHTSVSEILETLVLSCSDQQLFTGAAYALAVRYWRGCTLSAYHYNVVANGLLITLATHLLAITVVLHYWKYPFLATIRAAVTFGVFWAAGLMMAKRHTQVGAEHGDESFPIKIPGADAPDDKMFLAAGCFQRKSHDDKFNEAWSASLQSTGAAFGMENQGWNLWFLMMVWWSVAIAAEVLRWIRRGQGKRGLRRNLIHRTKTWADQTGPEAPTAKFSIKKVNWRLVGSVFFKIAFLLYLYAGLGISAVVVISSGTYIRDLRSWVHDTHWLENDPSGHDEEQDANSLGQLIPIFLSSLTVFAFLQAVNEKVSRHRKRKHAREERREGDEEKESGYAYADDQQHLLKDPECGSRKGGNKGYLPWAGEPPAYQSTATSPQNPRLPPRPAPARTWAEPSSISSRATNTHARHGTSSPGTWPHPAASGAQGPGNSSVGSRWDYSPLNFG</sequence>
<keyword evidence="2" id="KW-0812">Transmembrane</keyword>
<dbReference type="InterPro" id="IPR053018">
    <property type="entry name" value="Elsinochrome_Biosynth-Asso"/>
</dbReference>
<dbReference type="PANTHER" id="PTHR37577:SF1">
    <property type="entry name" value="INTEGRAL MEMBRANE PROTEIN"/>
    <property type="match status" value="1"/>
</dbReference>
<feature type="transmembrane region" description="Helical" evidence="2">
    <location>
        <begin position="254"/>
        <end position="274"/>
    </location>
</feature>
<feature type="transmembrane region" description="Helical" evidence="2">
    <location>
        <begin position="133"/>
        <end position="160"/>
    </location>
</feature>
<evidence type="ECO:0000256" key="2">
    <source>
        <dbReference type="SAM" id="Phobius"/>
    </source>
</evidence>
<keyword evidence="2" id="KW-1133">Transmembrane helix</keyword>
<comment type="caution">
    <text evidence="3">The sequence shown here is derived from an EMBL/GenBank/DDBJ whole genome shotgun (WGS) entry which is preliminary data.</text>
</comment>
<reference evidence="3" key="1">
    <citation type="submission" date="2022-07" db="EMBL/GenBank/DDBJ databases">
        <title>Draft genome sequence of Zalerion maritima ATCC 34329, a (micro)plastics degrading marine fungus.</title>
        <authorList>
            <person name="Paco A."/>
            <person name="Goncalves M.F.M."/>
            <person name="Rocha-Santos T.A.P."/>
            <person name="Alves A."/>
        </authorList>
    </citation>
    <scope>NUCLEOTIDE SEQUENCE</scope>
    <source>
        <strain evidence="3">ATCC 34329</strain>
    </source>
</reference>
<feature type="transmembrane region" description="Helical" evidence="2">
    <location>
        <begin position="46"/>
        <end position="72"/>
    </location>
</feature>
<dbReference type="AlphaFoldDB" id="A0AAD5WMI1"/>
<protein>
    <submittedName>
        <fullName evidence="3">Uncharacterized protein</fullName>
    </submittedName>
</protein>
<feature type="transmembrane region" description="Helical" evidence="2">
    <location>
        <begin position="380"/>
        <end position="398"/>
    </location>
</feature>
<evidence type="ECO:0000313" key="3">
    <source>
        <dbReference type="EMBL" id="KAJ2893213.1"/>
    </source>
</evidence>
<dbReference type="EMBL" id="JAKWBI020000644">
    <property type="protein sequence ID" value="KAJ2893213.1"/>
    <property type="molecule type" value="Genomic_DNA"/>
</dbReference>
<feature type="transmembrane region" description="Helical" evidence="2">
    <location>
        <begin position="320"/>
        <end position="342"/>
    </location>
</feature>
<gene>
    <name evidence="3" type="ORF">MKZ38_008919</name>
</gene>
<dbReference type="Proteomes" id="UP001201980">
    <property type="component" value="Unassembled WGS sequence"/>
</dbReference>
<accession>A0AAD5WMI1</accession>